<evidence type="ECO:0000313" key="3">
    <source>
        <dbReference type="Proteomes" id="UP000641152"/>
    </source>
</evidence>
<name>A0ABR9DH55_9GAMM</name>
<keyword evidence="3" id="KW-1185">Reference proteome</keyword>
<dbReference type="InterPro" id="IPR039523">
    <property type="entry name" value="RimK-rel_E_lig_ATP-grasp"/>
</dbReference>
<evidence type="ECO:0000313" key="2">
    <source>
        <dbReference type="EMBL" id="MBD9362428.1"/>
    </source>
</evidence>
<dbReference type="EMBL" id="JACXST010000003">
    <property type="protein sequence ID" value="MBD9362428.1"/>
    <property type="molecule type" value="Genomic_DNA"/>
</dbReference>
<organism evidence="2 3">
    <name type="scientific">Methylomonas fluvii</name>
    <dbReference type="NCBI Taxonomy" id="1854564"/>
    <lineage>
        <taxon>Bacteria</taxon>
        <taxon>Pseudomonadati</taxon>
        <taxon>Pseudomonadota</taxon>
        <taxon>Gammaproteobacteria</taxon>
        <taxon>Methylococcales</taxon>
        <taxon>Methylococcaceae</taxon>
        <taxon>Methylomonas</taxon>
    </lineage>
</organism>
<gene>
    <name evidence="2" type="ORF">EBB_18320</name>
</gene>
<feature type="domain" description="Alpha-L-glutamate ligase-related protein ATP-grasp" evidence="1">
    <location>
        <begin position="132"/>
        <end position="364"/>
    </location>
</feature>
<accession>A0ABR9DH55</accession>
<proteinExistence type="predicted"/>
<reference evidence="2 3" key="1">
    <citation type="submission" date="2020-09" db="EMBL/GenBank/DDBJ databases">
        <title>Methylomonas albis sp. nov. and Methylomonas fluvii sp. nov.: Two cold-adapted methanotrophs from the River Elbe and an amended description of Methylovulum psychrotolerans strain Eb1.</title>
        <authorList>
            <person name="Bussmann I.K."/>
            <person name="Klings K.-W."/>
            <person name="Warnstedt J."/>
            <person name="Hoppert M."/>
            <person name="Saborowski A."/>
            <person name="Horn F."/>
            <person name="Liebner S."/>
        </authorList>
    </citation>
    <scope>NUCLEOTIDE SEQUENCE [LARGE SCALE GENOMIC DNA]</scope>
    <source>
        <strain evidence="2 3">EbB</strain>
    </source>
</reference>
<protein>
    <recommendedName>
        <fullName evidence="1">Alpha-L-glutamate ligase-related protein ATP-grasp domain-containing protein</fullName>
    </recommendedName>
</protein>
<dbReference type="Pfam" id="PF14397">
    <property type="entry name" value="ATPgrasp_ST"/>
    <property type="match status" value="1"/>
</dbReference>
<sequence length="399" mass="44678">MGFPFIPVPRSDETMDQVRRAARRAMFAEKPGWQCLSLRVLMTLAWPLGAVTEVLYYLSVMRPDERPKSSLAWAGRGYDMLALAVFRNVPPREYHTYRLHQPDRRTWITDCLYAPEGYPLLSWLNRRNGADNNTVQDKAHFADLCRRHGLPCITTLAVFRDGSQLWPTTPFIPALPLLWAKDLTGSLGAGAARWRLDAEYYHNDDRQVTLSPKTLARQWLLRDCLIQPCLTNHPALAALSDGTLVDFRVVTGIHRDGRVEVVATLGHLPCGGPSRRRYITGAIDKDSQRLISPTLSGFQIIKHHPDTGAEITAQPIPFWRTALELVVNAHKKVPEFSRFVFLGWDVAITADGPLLIETNSGWGAFNHQRGAGVPLGWTCFPGIVAEYLDFSQQGDAACG</sequence>
<evidence type="ECO:0000259" key="1">
    <source>
        <dbReference type="Pfam" id="PF14397"/>
    </source>
</evidence>
<dbReference type="Proteomes" id="UP000641152">
    <property type="component" value="Unassembled WGS sequence"/>
</dbReference>
<comment type="caution">
    <text evidence="2">The sequence shown here is derived from an EMBL/GenBank/DDBJ whole genome shotgun (WGS) entry which is preliminary data.</text>
</comment>